<dbReference type="Proteomes" id="UP000799766">
    <property type="component" value="Unassembled WGS sequence"/>
</dbReference>
<gene>
    <name evidence="2" type="ORF">BDY21DRAFT_155836</name>
</gene>
<protein>
    <submittedName>
        <fullName evidence="2">Uncharacterized protein</fullName>
    </submittedName>
</protein>
<dbReference type="EMBL" id="MU001706">
    <property type="protein sequence ID" value="KAF2452616.1"/>
    <property type="molecule type" value="Genomic_DNA"/>
</dbReference>
<organism evidence="2 3">
    <name type="scientific">Lineolata rhizophorae</name>
    <dbReference type="NCBI Taxonomy" id="578093"/>
    <lineage>
        <taxon>Eukaryota</taxon>
        <taxon>Fungi</taxon>
        <taxon>Dikarya</taxon>
        <taxon>Ascomycota</taxon>
        <taxon>Pezizomycotina</taxon>
        <taxon>Dothideomycetes</taxon>
        <taxon>Dothideomycetes incertae sedis</taxon>
        <taxon>Lineolatales</taxon>
        <taxon>Lineolataceae</taxon>
        <taxon>Lineolata</taxon>
    </lineage>
</organism>
<keyword evidence="1" id="KW-0472">Membrane</keyword>
<keyword evidence="1" id="KW-0812">Transmembrane</keyword>
<sequence length="110" mass="11630">MRARLVSGNHREWARAGVLGVLVLPLLFALSLPFCTFSFFLFLPCASAGGYAARASSAGRSIGGLLIGGRAGCSSRLSQDALHDILRWQPEKGGIAEQMNKPLNGGKLTT</sequence>
<dbReference type="AlphaFoldDB" id="A0A6A6NLQ7"/>
<accession>A0A6A6NLQ7</accession>
<evidence type="ECO:0000256" key="1">
    <source>
        <dbReference type="SAM" id="Phobius"/>
    </source>
</evidence>
<proteinExistence type="predicted"/>
<evidence type="ECO:0000313" key="2">
    <source>
        <dbReference type="EMBL" id="KAF2452616.1"/>
    </source>
</evidence>
<keyword evidence="1" id="KW-1133">Transmembrane helix</keyword>
<reference evidence="2" key="1">
    <citation type="journal article" date="2020" name="Stud. Mycol.">
        <title>101 Dothideomycetes genomes: a test case for predicting lifestyles and emergence of pathogens.</title>
        <authorList>
            <person name="Haridas S."/>
            <person name="Albert R."/>
            <person name="Binder M."/>
            <person name="Bloem J."/>
            <person name="Labutti K."/>
            <person name="Salamov A."/>
            <person name="Andreopoulos B."/>
            <person name="Baker S."/>
            <person name="Barry K."/>
            <person name="Bills G."/>
            <person name="Bluhm B."/>
            <person name="Cannon C."/>
            <person name="Castanera R."/>
            <person name="Culley D."/>
            <person name="Daum C."/>
            <person name="Ezra D."/>
            <person name="Gonzalez J."/>
            <person name="Henrissat B."/>
            <person name="Kuo A."/>
            <person name="Liang C."/>
            <person name="Lipzen A."/>
            <person name="Lutzoni F."/>
            <person name="Magnuson J."/>
            <person name="Mondo S."/>
            <person name="Nolan M."/>
            <person name="Ohm R."/>
            <person name="Pangilinan J."/>
            <person name="Park H.-J."/>
            <person name="Ramirez L."/>
            <person name="Alfaro M."/>
            <person name="Sun H."/>
            <person name="Tritt A."/>
            <person name="Yoshinaga Y."/>
            <person name="Zwiers L.-H."/>
            <person name="Turgeon B."/>
            <person name="Goodwin S."/>
            <person name="Spatafora J."/>
            <person name="Crous P."/>
            <person name="Grigoriev I."/>
        </authorList>
    </citation>
    <scope>NUCLEOTIDE SEQUENCE</scope>
    <source>
        <strain evidence="2">ATCC 16933</strain>
    </source>
</reference>
<keyword evidence="3" id="KW-1185">Reference proteome</keyword>
<name>A0A6A6NLQ7_9PEZI</name>
<feature type="transmembrane region" description="Helical" evidence="1">
    <location>
        <begin position="21"/>
        <end position="43"/>
    </location>
</feature>
<evidence type="ECO:0000313" key="3">
    <source>
        <dbReference type="Proteomes" id="UP000799766"/>
    </source>
</evidence>